<protein>
    <submittedName>
        <fullName evidence="2">Uncharacterized protein</fullName>
    </submittedName>
</protein>
<evidence type="ECO:0000313" key="3">
    <source>
        <dbReference type="Proteomes" id="UP001163293"/>
    </source>
</evidence>
<feature type="transmembrane region" description="Helical" evidence="1">
    <location>
        <begin position="58"/>
        <end position="81"/>
    </location>
</feature>
<accession>A0AAX3ELF1</accession>
<proteinExistence type="predicted"/>
<organism evidence="2 3">
    <name type="scientific">Paenarthrobacter ureafaciens</name>
    <dbReference type="NCBI Taxonomy" id="37931"/>
    <lineage>
        <taxon>Bacteria</taxon>
        <taxon>Bacillati</taxon>
        <taxon>Actinomycetota</taxon>
        <taxon>Actinomycetes</taxon>
        <taxon>Micrococcales</taxon>
        <taxon>Micrococcaceae</taxon>
        <taxon>Paenarthrobacter</taxon>
    </lineage>
</organism>
<dbReference type="EMBL" id="CP101185">
    <property type="protein sequence ID" value="UYV98785.1"/>
    <property type="molecule type" value="Genomic_DNA"/>
</dbReference>
<gene>
    <name evidence="2" type="ORF">NL394_06100</name>
</gene>
<name>A0AAX3ELF1_PAEUR</name>
<keyword evidence="1" id="KW-0472">Membrane</keyword>
<reference evidence="2" key="1">
    <citation type="submission" date="2022-07" db="EMBL/GenBank/DDBJ databases">
        <authorList>
            <person name="Wu T."/>
        </authorList>
    </citation>
    <scope>NUCLEOTIDE SEQUENCE</scope>
    <source>
        <strain evidence="2">SD-1</strain>
    </source>
</reference>
<evidence type="ECO:0000256" key="1">
    <source>
        <dbReference type="SAM" id="Phobius"/>
    </source>
</evidence>
<dbReference type="AlphaFoldDB" id="A0AAX3ELF1"/>
<dbReference type="RefSeq" id="WP_021474123.1">
    <property type="nucleotide sequence ID" value="NZ_BDMH01000002.1"/>
</dbReference>
<keyword evidence="1" id="KW-1133">Transmembrane helix</keyword>
<evidence type="ECO:0000313" key="2">
    <source>
        <dbReference type="EMBL" id="UYV98785.1"/>
    </source>
</evidence>
<dbReference type="GeneID" id="79885940"/>
<sequence>MPILRRPTFAVRIAVIVALAAAVIGTIVTSVVSAQGVSGTVHLDGSEVSQGGFRFELGASYPALLAIILTAALMAAVGSALKARRRSLDAD</sequence>
<dbReference type="Proteomes" id="UP001163293">
    <property type="component" value="Chromosome"/>
</dbReference>
<keyword evidence="3" id="KW-1185">Reference proteome</keyword>
<keyword evidence="1" id="KW-0812">Transmembrane</keyword>